<evidence type="ECO:0000313" key="2">
    <source>
        <dbReference type="EMBL" id="GAA0183628.1"/>
    </source>
</evidence>
<keyword evidence="3" id="KW-1185">Reference proteome</keyword>
<accession>A0AAV3RPM1</accession>
<gene>
    <name evidence="2" type="ORF">LIER_31006</name>
</gene>
<dbReference type="EMBL" id="BAABME010011353">
    <property type="protein sequence ID" value="GAA0183628.1"/>
    <property type="molecule type" value="Genomic_DNA"/>
</dbReference>
<comment type="caution">
    <text evidence="2">The sequence shown here is derived from an EMBL/GenBank/DDBJ whole genome shotgun (WGS) entry which is preliminary data.</text>
</comment>
<dbReference type="SUPFAM" id="SSF56672">
    <property type="entry name" value="DNA/RNA polymerases"/>
    <property type="match status" value="1"/>
</dbReference>
<dbReference type="AlphaFoldDB" id="A0AAV3RPM1"/>
<dbReference type="InterPro" id="IPR043128">
    <property type="entry name" value="Rev_trsase/Diguanyl_cyclase"/>
</dbReference>
<protein>
    <recommendedName>
        <fullName evidence="1">Reverse transcriptase domain-containing protein</fullName>
    </recommendedName>
</protein>
<dbReference type="PANTHER" id="PTHR24559">
    <property type="entry name" value="TRANSPOSON TY3-I GAG-POL POLYPROTEIN"/>
    <property type="match status" value="1"/>
</dbReference>
<name>A0AAV3RPM1_LITER</name>
<organism evidence="2 3">
    <name type="scientific">Lithospermum erythrorhizon</name>
    <name type="common">Purple gromwell</name>
    <name type="synonym">Lithospermum officinale var. erythrorhizon</name>
    <dbReference type="NCBI Taxonomy" id="34254"/>
    <lineage>
        <taxon>Eukaryota</taxon>
        <taxon>Viridiplantae</taxon>
        <taxon>Streptophyta</taxon>
        <taxon>Embryophyta</taxon>
        <taxon>Tracheophyta</taxon>
        <taxon>Spermatophyta</taxon>
        <taxon>Magnoliopsida</taxon>
        <taxon>eudicotyledons</taxon>
        <taxon>Gunneridae</taxon>
        <taxon>Pentapetalae</taxon>
        <taxon>asterids</taxon>
        <taxon>lamiids</taxon>
        <taxon>Boraginales</taxon>
        <taxon>Boraginaceae</taxon>
        <taxon>Boraginoideae</taxon>
        <taxon>Lithospermeae</taxon>
        <taxon>Lithospermum</taxon>
    </lineage>
</organism>
<dbReference type="PANTHER" id="PTHR24559:SF431">
    <property type="entry name" value="RNA-DIRECTED DNA POLYMERASE HOMOLOG"/>
    <property type="match status" value="1"/>
</dbReference>
<dbReference type="Proteomes" id="UP001454036">
    <property type="component" value="Unassembled WGS sequence"/>
</dbReference>
<evidence type="ECO:0000313" key="3">
    <source>
        <dbReference type="Proteomes" id="UP001454036"/>
    </source>
</evidence>
<feature type="domain" description="Reverse transcriptase" evidence="1">
    <location>
        <begin position="49"/>
        <end position="108"/>
    </location>
</feature>
<dbReference type="InterPro" id="IPR043502">
    <property type="entry name" value="DNA/RNA_pol_sf"/>
</dbReference>
<dbReference type="InterPro" id="IPR000477">
    <property type="entry name" value="RT_dom"/>
</dbReference>
<dbReference type="Gene3D" id="3.30.70.270">
    <property type="match status" value="1"/>
</dbReference>
<proteinExistence type="predicted"/>
<evidence type="ECO:0000259" key="1">
    <source>
        <dbReference type="Pfam" id="PF00078"/>
    </source>
</evidence>
<dbReference type="InterPro" id="IPR053134">
    <property type="entry name" value="RNA-dir_DNA_polymerase"/>
</dbReference>
<sequence length="177" mass="20372">MCTDFTNLNKACRRIIIPYHVWEGWLTGEPVMKSSTSSMRRGNAWDTYKRMVNATFKNQIGKNMEIYVDDVLVKSKKRGDHLENLEEWLGRLKECRLRINLEKCSFRLKLYLGSPKLLTRPEEGEELQVYLAVSEGAVSSVLLREERGAHLGFSMDLKKTARSLISSSSLLSLWRGN</sequence>
<reference evidence="2 3" key="1">
    <citation type="submission" date="2024-01" db="EMBL/GenBank/DDBJ databases">
        <title>The complete chloroplast genome sequence of Lithospermum erythrorhizon: insights into the phylogenetic relationship among Boraginaceae species and the maternal lineages of purple gromwells.</title>
        <authorList>
            <person name="Okada T."/>
            <person name="Watanabe K."/>
        </authorList>
    </citation>
    <scope>NUCLEOTIDE SEQUENCE [LARGE SCALE GENOMIC DNA]</scope>
</reference>
<dbReference type="Pfam" id="PF00078">
    <property type="entry name" value="RVT_1"/>
    <property type="match status" value="1"/>
</dbReference>